<dbReference type="OrthoDB" id="6366319at2759"/>
<feature type="compositionally biased region" description="Basic residues" evidence="16">
    <location>
        <begin position="696"/>
        <end position="706"/>
    </location>
</feature>
<accession>A0A7R9BF63</accession>
<dbReference type="AlphaFoldDB" id="A0A7R9BF63"/>
<keyword evidence="10 17" id="KW-0472">Membrane</keyword>
<name>A0A7R9BF63_9CRUS</name>
<evidence type="ECO:0000256" key="13">
    <source>
        <dbReference type="ARBA" id="ARBA00037785"/>
    </source>
</evidence>
<keyword evidence="15" id="KW-1015">Disulfide bond</keyword>
<feature type="transmembrane region" description="Helical" evidence="17">
    <location>
        <begin position="586"/>
        <end position="608"/>
    </location>
</feature>
<evidence type="ECO:0000256" key="3">
    <source>
        <dbReference type="ARBA" id="ARBA00022448"/>
    </source>
</evidence>
<reference evidence="18" key="1">
    <citation type="submission" date="2020-11" db="EMBL/GenBank/DDBJ databases">
        <authorList>
            <person name="Tran Van P."/>
        </authorList>
    </citation>
    <scope>NUCLEOTIDE SEQUENCE</scope>
</reference>
<comment type="function">
    <text evidence="13">Unusual broad substrate spectrum amino acid:sodium cotransporter that promotes absorption of the D isomers of essential amino acids. Neutral amino acids are the preferred substrates, especially methionine and phenylalanine.</text>
</comment>
<dbReference type="PROSITE" id="PS50267">
    <property type="entry name" value="NA_NEUROTRAN_SYMP_3"/>
    <property type="match status" value="1"/>
</dbReference>
<proteinExistence type="inferred from homology"/>
<feature type="compositionally biased region" description="Basic and acidic residues" evidence="16">
    <location>
        <begin position="31"/>
        <end position="41"/>
    </location>
</feature>
<dbReference type="GO" id="GO:0005283">
    <property type="term" value="F:amino acid:sodium symporter activity"/>
    <property type="evidence" value="ECO:0007669"/>
    <property type="project" value="TreeGrafter"/>
</dbReference>
<feature type="transmembrane region" description="Helical" evidence="17">
    <location>
        <begin position="312"/>
        <end position="333"/>
    </location>
</feature>
<keyword evidence="3" id="KW-0813">Transport</keyword>
<evidence type="ECO:0000256" key="8">
    <source>
        <dbReference type="ARBA" id="ARBA00023053"/>
    </source>
</evidence>
<sequence>MDDSRRSYHDSVDSSLQRDDSVHRRSSVARVRGEERRREESSSSSRPTGALLESVTRFLVFTLGWSTLAKFPLLAYEYGLVPVLVMHLAVTLLCILPFLYLDMGIGQYCGKGPLRVFKAASPLFRGLGFTSCIAAWVSSLDNGMFVAWNLMYLLSSFTNELPWDYCDSRVGSFNCFSSRNEETCKRSGSTFYNGTCIPYEKFCAASGSANAKFAFNNTPGYCVEVRGNVTTTRRLVPVAHIGDRVLAAEDYFQRTILNSDASNRIRDGHPGNDTEFPQETSGKIHLPVFLATALAWAVFGIRIAFHWPARGLYLYFTCVVQLLVVLMLLLRLVSMPGFLAAARSSLTAQQAMLDWSLGSSSSALSIEHRRDPTPTIEAWIMVAQEAFLAHGIGTGVVMKLASFRPFNAKIHQTAVVVTAATLSISVIKSFVVVVGAGMAAALVGSAPWDVAAAPSSVIFLVTSYIIAHLPVPTLAAFVYFIFVTAAALETQVMLVDAAHVALFELWSPLKHYKKTVAFGFAAASFVASIPMTTRGGINWFLVMSDYPIGVPLMINAALYCTVFLLLHGPITLRNYFLSMKSDPSWVPSLAVATLAFVAFPVTLTTLLLSMIVDRPLACRLFNCPNWLRVIYWVIISLMLSPIPIFMGFAVYTVWKEYREESSDDGLKHSNAEDAAGAKCNFGSLLKPSIDWQPSRASKKRRVPRRRISADSSLSRRSTAESGFDSDASSAAPTSTPTPKRSVGTNTVPGRPAEKPDNTSPSREP</sequence>
<keyword evidence="8" id="KW-0915">Sodium</keyword>
<dbReference type="Pfam" id="PF00209">
    <property type="entry name" value="SNF"/>
    <property type="match status" value="2"/>
</dbReference>
<evidence type="ECO:0000256" key="4">
    <source>
        <dbReference type="ARBA" id="ARBA00022692"/>
    </source>
</evidence>
<feature type="compositionally biased region" description="Basic and acidic residues" evidence="16">
    <location>
        <begin position="1"/>
        <end position="23"/>
    </location>
</feature>
<feature type="transmembrane region" description="Helical" evidence="17">
    <location>
        <begin position="413"/>
        <end position="444"/>
    </location>
</feature>
<evidence type="ECO:0000256" key="7">
    <source>
        <dbReference type="ARBA" id="ARBA00022989"/>
    </source>
</evidence>
<feature type="transmembrane region" description="Helical" evidence="17">
    <location>
        <begin position="284"/>
        <end position="305"/>
    </location>
</feature>
<keyword evidence="11" id="KW-0325">Glycoprotein</keyword>
<feature type="compositionally biased region" description="Basic and acidic residues" evidence="16">
    <location>
        <begin position="751"/>
        <end position="764"/>
    </location>
</feature>
<evidence type="ECO:0000313" key="19">
    <source>
        <dbReference type="Proteomes" id="UP000678499"/>
    </source>
</evidence>
<dbReference type="GO" id="GO:0089718">
    <property type="term" value="P:amino acid import across plasma membrane"/>
    <property type="evidence" value="ECO:0007669"/>
    <property type="project" value="TreeGrafter"/>
</dbReference>
<protein>
    <recommendedName>
        <fullName evidence="14">Sodium-dependent nutrient amino acid transporter 1</fullName>
    </recommendedName>
</protein>
<comment type="subcellular location">
    <subcellularLocation>
        <location evidence="1">Membrane</location>
        <topology evidence="1">Multi-pass membrane protein</topology>
    </subcellularLocation>
</comment>
<feature type="disulfide bond" evidence="15">
    <location>
        <begin position="166"/>
        <end position="175"/>
    </location>
</feature>
<evidence type="ECO:0000256" key="10">
    <source>
        <dbReference type="ARBA" id="ARBA00023136"/>
    </source>
</evidence>
<keyword evidence="19" id="KW-1185">Reference proteome</keyword>
<feature type="transmembrane region" description="Helical" evidence="17">
    <location>
        <begin position="629"/>
        <end position="654"/>
    </location>
</feature>
<dbReference type="SUPFAM" id="SSF161070">
    <property type="entry name" value="SNF-like"/>
    <property type="match status" value="1"/>
</dbReference>
<feature type="region of interest" description="Disordered" evidence="16">
    <location>
        <begin position="1"/>
        <end position="47"/>
    </location>
</feature>
<keyword evidence="12" id="KW-0739">Sodium transport</keyword>
<dbReference type="GO" id="GO:0005886">
    <property type="term" value="C:plasma membrane"/>
    <property type="evidence" value="ECO:0007669"/>
    <property type="project" value="TreeGrafter"/>
</dbReference>
<dbReference type="InterPro" id="IPR037272">
    <property type="entry name" value="SNS_sf"/>
</dbReference>
<keyword evidence="5" id="KW-0769">Symport</keyword>
<evidence type="ECO:0000256" key="6">
    <source>
        <dbReference type="ARBA" id="ARBA00022970"/>
    </source>
</evidence>
<feature type="transmembrane region" description="Helical" evidence="17">
    <location>
        <begin position="515"/>
        <end position="533"/>
    </location>
</feature>
<feature type="compositionally biased region" description="Polar residues" evidence="16">
    <location>
        <begin position="709"/>
        <end position="720"/>
    </location>
</feature>
<organism evidence="18">
    <name type="scientific">Notodromas monacha</name>
    <dbReference type="NCBI Taxonomy" id="399045"/>
    <lineage>
        <taxon>Eukaryota</taxon>
        <taxon>Metazoa</taxon>
        <taxon>Ecdysozoa</taxon>
        <taxon>Arthropoda</taxon>
        <taxon>Crustacea</taxon>
        <taxon>Oligostraca</taxon>
        <taxon>Ostracoda</taxon>
        <taxon>Podocopa</taxon>
        <taxon>Podocopida</taxon>
        <taxon>Cypridocopina</taxon>
        <taxon>Cypridoidea</taxon>
        <taxon>Cyprididae</taxon>
        <taxon>Notodromas</taxon>
    </lineage>
</organism>
<feature type="transmembrane region" description="Helical" evidence="17">
    <location>
        <begin position="450"/>
        <end position="467"/>
    </location>
</feature>
<evidence type="ECO:0000256" key="5">
    <source>
        <dbReference type="ARBA" id="ARBA00022847"/>
    </source>
</evidence>
<evidence type="ECO:0000256" key="11">
    <source>
        <dbReference type="ARBA" id="ARBA00023180"/>
    </source>
</evidence>
<comment type="similarity">
    <text evidence="2">Belongs to the sodium:neurotransmitter symporter (SNF) (TC 2.A.22) family.</text>
</comment>
<dbReference type="InterPro" id="IPR000175">
    <property type="entry name" value="Na/ntran_symport"/>
</dbReference>
<keyword evidence="7 17" id="KW-1133">Transmembrane helix</keyword>
<evidence type="ECO:0000256" key="16">
    <source>
        <dbReference type="SAM" id="MobiDB-lite"/>
    </source>
</evidence>
<feature type="region of interest" description="Disordered" evidence="16">
    <location>
        <begin position="692"/>
        <end position="764"/>
    </location>
</feature>
<evidence type="ECO:0000313" key="18">
    <source>
        <dbReference type="EMBL" id="CAD7273541.1"/>
    </source>
</evidence>
<dbReference type="EMBL" id="OA882178">
    <property type="protein sequence ID" value="CAD7273541.1"/>
    <property type="molecule type" value="Genomic_DNA"/>
</dbReference>
<evidence type="ECO:0000256" key="2">
    <source>
        <dbReference type="ARBA" id="ARBA00006459"/>
    </source>
</evidence>
<evidence type="ECO:0000256" key="1">
    <source>
        <dbReference type="ARBA" id="ARBA00004141"/>
    </source>
</evidence>
<gene>
    <name evidence="18" type="ORF">NMOB1V02_LOCUS1422</name>
</gene>
<evidence type="ECO:0000256" key="15">
    <source>
        <dbReference type="PIRSR" id="PIRSR600175-2"/>
    </source>
</evidence>
<dbReference type="EMBL" id="CAJPEX010000141">
    <property type="protein sequence ID" value="CAG0913693.1"/>
    <property type="molecule type" value="Genomic_DNA"/>
</dbReference>
<evidence type="ECO:0000256" key="12">
    <source>
        <dbReference type="ARBA" id="ARBA00023201"/>
    </source>
</evidence>
<dbReference type="PANTHER" id="PTHR11616:SF321">
    <property type="entry name" value="SODIUM-DEPENDENT NUTRIENT AMINO ACID TRANSPORTER 1-RELATED"/>
    <property type="match status" value="1"/>
</dbReference>
<evidence type="ECO:0000256" key="14">
    <source>
        <dbReference type="ARBA" id="ARBA00040215"/>
    </source>
</evidence>
<evidence type="ECO:0000256" key="9">
    <source>
        <dbReference type="ARBA" id="ARBA00023065"/>
    </source>
</evidence>
<dbReference type="PANTHER" id="PTHR11616">
    <property type="entry name" value="SODIUM/CHLORIDE DEPENDENT TRANSPORTER"/>
    <property type="match status" value="1"/>
</dbReference>
<dbReference type="Proteomes" id="UP000678499">
    <property type="component" value="Unassembled WGS sequence"/>
</dbReference>
<keyword evidence="6" id="KW-0029">Amino-acid transport</keyword>
<feature type="transmembrane region" description="Helical" evidence="17">
    <location>
        <begin position="545"/>
        <end position="566"/>
    </location>
</feature>
<feature type="transmembrane region" description="Helical" evidence="17">
    <location>
        <begin position="474"/>
        <end position="495"/>
    </location>
</feature>
<keyword evidence="4 17" id="KW-0812">Transmembrane</keyword>
<feature type="transmembrane region" description="Helical" evidence="17">
    <location>
        <begin position="80"/>
        <end position="101"/>
    </location>
</feature>
<keyword evidence="9" id="KW-0406">Ion transport</keyword>
<evidence type="ECO:0000256" key="17">
    <source>
        <dbReference type="SAM" id="Phobius"/>
    </source>
</evidence>
<feature type="compositionally biased region" description="Low complexity" evidence="16">
    <location>
        <begin position="727"/>
        <end position="738"/>
    </location>
</feature>